<dbReference type="EMBL" id="WVUK01000065">
    <property type="protein sequence ID" value="KAF7489374.1"/>
    <property type="molecule type" value="Genomic_DNA"/>
</dbReference>
<dbReference type="AlphaFoldDB" id="A0A834VBM9"/>
<sequence length="252" mass="28294">MSLICSNKFLCLIQALSINQKICLRAMSFQMVKDKFLSMNLEEKRKNYRCEKFVTLDQVPSWAESKSTSSIGSEYHSDPNLNSKISTFNGDITQLEIDAIVNAANERLAGGGGVDGFIHRAAGHDDLQAECRTLNGCQTGSCKITGGYRLPAKYIIHCVGPIGEKPELLASCYRQALDTLIKENLRTIAFPCISTGVFGYPNENAAKVALATTRDWLQRDSNHKKIERIIFCLFLEKDIKIYEDLLNRYFPH</sequence>
<reference evidence="2" key="2">
    <citation type="submission" date="2020-01" db="EMBL/GenBank/DDBJ databases">
        <authorList>
            <person name="Korhonen P.K.K."/>
            <person name="Guangxu M.G."/>
            <person name="Wang T.W."/>
            <person name="Stroehlein A.J.S."/>
            <person name="Young N.D."/>
            <person name="Ang C.-S.A."/>
            <person name="Fernando D.W.F."/>
            <person name="Lu H.L."/>
            <person name="Taylor S.T."/>
            <person name="Ehtesham M.E.M."/>
            <person name="Najaraj S.H.N."/>
            <person name="Harsha G.H.G."/>
            <person name="Madugundu A.M."/>
            <person name="Renuse S.R."/>
            <person name="Holt D.H."/>
            <person name="Pandey A.P."/>
            <person name="Papenfuss A.P."/>
            <person name="Gasser R.B.G."/>
            <person name="Fischer K.F."/>
        </authorList>
    </citation>
    <scope>NUCLEOTIDE SEQUENCE</scope>
    <source>
        <strain evidence="2">SSS_KF_BRIS2020</strain>
    </source>
</reference>
<proteinExistence type="predicted"/>
<dbReference type="CDD" id="cd02908">
    <property type="entry name" value="Macro_OAADPr_deacetylase"/>
    <property type="match status" value="1"/>
</dbReference>
<dbReference type="Gene3D" id="3.40.220.10">
    <property type="entry name" value="Leucine Aminopeptidase, subunit E, domain 1"/>
    <property type="match status" value="1"/>
</dbReference>
<dbReference type="PANTHER" id="PTHR11106">
    <property type="entry name" value="GANGLIOSIDE INDUCED DIFFERENTIATION ASSOCIATED PROTEIN 2-RELATED"/>
    <property type="match status" value="1"/>
</dbReference>
<dbReference type="PANTHER" id="PTHR11106:SF27">
    <property type="entry name" value="MACRO DOMAIN-CONTAINING PROTEIN"/>
    <property type="match status" value="1"/>
</dbReference>
<evidence type="ECO:0000313" key="4">
    <source>
        <dbReference type="Proteomes" id="UP000070412"/>
    </source>
</evidence>
<evidence type="ECO:0000313" key="2">
    <source>
        <dbReference type="EMBL" id="KAF7489374.1"/>
    </source>
</evidence>
<organism evidence="2">
    <name type="scientific">Sarcoptes scabiei</name>
    <name type="common">Itch mite</name>
    <name type="synonym">Acarus scabiei</name>
    <dbReference type="NCBI Taxonomy" id="52283"/>
    <lineage>
        <taxon>Eukaryota</taxon>
        <taxon>Metazoa</taxon>
        <taxon>Ecdysozoa</taxon>
        <taxon>Arthropoda</taxon>
        <taxon>Chelicerata</taxon>
        <taxon>Arachnida</taxon>
        <taxon>Acari</taxon>
        <taxon>Acariformes</taxon>
        <taxon>Sarcoptiformes</taxon>
        <taxon>Astigmata</taxon>
        <taxon>Psoroptidia</taxon>
        <taxon>Sarcoptoidea</taxon>
        <taxon>Sarcoptidae</taxon>
        <taxon>Sarcoptinae</taxon>
        <taxon>Sarcoptes</taxon>
    </lineage>
</organism>
<dbReference type="OrthoDB" id="6133115at2759"/>
<dbReference type="SUPFAM" id="SSF52949">
    <property type="entry name" value="Macro domain-like"/>
    <property type="match status" value="1"/>
</dbReference>
<protein>
    <submittedName>
        <fullName evidence="2">O-acetyl-ADP-ribose deacetylase MACROD1</fullName>
    </submittedName>
</protein>
<gene>
    <name evidence="2" type="ORF">SSS_2959</name>
</gene>
<reference evidence="3" key="3">
    <citation type="submission" date="2022-06" db="UniProtKB">
        <authorList>
            <consortium name="EnsemblMetazoa"/>
        </authorList>
    </citation>
    <scope>IDENTIFICATION</scope>
</reference>
<dbReference type="GO" id="GO:0006974">
    <property type="term" value="P:DNA damage response"/>
    <property type="evidence" value="ECO:0007669"/>
    <property type="project" value="TreeGrafter"/>
</dbReference>
<dbReference type="GO" id="GO:0005654">
    <property type="term" value="C:nucleoplasm"/>
    <property type="evidence" value="ECO:0007669"/>
    <property type="project" value="TreeGrafter"/>
</dbReference>
<dbReference type="PROSITE" id="PS51154">
    <property type="entry name" value="MACRO"/>
    <property type="match status" value="1"/>
</dbReference>
<feature type="domain" description="Macro" evidence="1">
    <location>
        <begin position="72"/>
        <end position="250"/>
    </location>
</feature>
<reference evidence="4" key="1">
    <citation type="journal article" date="2020" name="PLoS Negl. Trop. Dis.">
        <title>High-quality nuclear genome for Sarcoptes scabiei-A critical resource for a neglected parasite.</title>
        <authorList>
            <person name="Korhonen P.K."/>
            <person name="Gasser R.B."/>
            <person name="Ma G."/>
            <person name="Wang T."/>
            <person name="Stroehlein A.J."/>
            <person name="Young N.D."/>
            <person name="Ang C.S."/>
            <person name="Fernando D.D."/>
            <person name="Lu H.C."/>
            <person name="Taylor S."/>
            <person name="Reynolds S.L."/>
            <person name="Mofiz E."/>
            <person name="Najaraj S.H."/>
            <person name="Gowda H."/>
            <person name="Madugundu A."/>
            <person name="Renuse S."/>
            <person name="Holt D."/>
            <person name="Pandey A."/>
            <person name="Papenfuss A.T."/>
            <person name="Fischer K."/>
        </authorList>
    </citation>
    <scope>NUCLEOTIDE SEQUENCE [LARGE SCALE GENOMIC DNA]</scope>
</reference>
<dbReference type="Proteomes" id="UP000070412">
    <property type="component" value="Unassembled WGS sequence"/>
</dbReference>
<dbReference type="SMART" id="SM00506">
    <property type="entry name" value="A1pp"/>
    <property type="match status" value="1"/>
</dbReference>
<dbReference type="GO" id="GO:0042278">
    <property type="term" value="P:purine nucleoside metabolic process"/>
    <property type="evidence" value="ECO:0007669"/>
    <property type="project" value="TreeGrafter"/>
</dbReference>
<evidence type="ECO:0000313" key="3">
    <source>
        <dbReference type="EnsemblMetazoa" id="KAF7489374.1"/>
    </source>
</evidence>
<keyword evidence="4" id="KW-1185">Reference proteome</keyword>
<accession>A0A834VBM9</accession>
<dbReference type="EnsemblMetazoa" id="SSS_2959s_mrna">
    <property type="protein sequence ID" value="KAF7489374.1"/>
    <property type="gene ID" value="SSS_2959"/>
</dbReference>
<dbReference type="GO" id="GO:0140293">
    <property type="term" value="F:ADP-ribosylglutamate hydrolase activity"/>
    <property type="evidence" value="ECO:0007669"/>
    <property type="project" value="TreeGrafter"/>
</dbReference>
<dbReference type="InterPro" id="IPR043472">
    <property type="entry name" value="Macro_dom-like"/>
</dbReference>
<evidence type="ECO:0000259" key="1">
    <source>
        <dbReference type="PROSITE" id="PS51154"/>
    </source>
</evidence>
<dbReference type="Pfam" id="PF01661">
    <property type="entry name" value="Macro"/>
    <property type="match status" value="1"/>
</dbReference>
<dbReference type="InterPro" id="IPR002589">
    <property type="entry name" value="Macro_dom"/>
</dbReference>
<dbReference type="GO" id="GO:0140291">
    <property type="term" value="P:peptidyl-glutamate ADP-deribosylation"/>
    <property type="evidence" value="ECO:0007669"/>
    <property type="project" value="TreeGrafter"/>
</dbReference>
<name>A0A834VBM9_SARSC</name>